<sequence>MLKEVYSVLKPRLTNALIIKRSIYEFPRSTFPKVYHKPPPNLSFREKVRLAVREFKGEFKVLYKELRDSYHFWHTEHIVPYEDDIVWKFDGTEKSLDQWIVNCDRDYAIGYSIAKLDLSSSGTGIFHGVLDTRLPKDGKTERSGYCNITTIRKLKSFKREDTYDWTKYNELVLRIRGDGRCYLLNILQRGYWDITWYDAFNYVLYTRGGPYWQVVRIPFAKFLHSSKGQVHENQFSMPENRVTNFGITIADKKPGPFRLEIDYIAVCYNPEIFETFAYEQYDVPGRN</sequence>
<evidence type="ECO:0000256" key="3">
    <source>
        <dbReference type="ARBA" id="ARBA00023128"/>
    </source>
</evidence>
<accession>A0AAJ7N8L6</accession>
<dbReference type="KEGG" id="ccal:108626789"/>
<keyword evidence="3" id="KW-0496">Mitochondrion</keyword>
<dbReference type="RefSeq" id="XP_017883153.1">
    <property type="nucleotide sequence ID" value="XM_018027664.2"/>
</dbReference>
<dbReference type="GO" id="GO:0032981">
    <property type="term" value="P:mitochondrial respiratory chain complex I assembly"/>
    <property type="evidence" value="ECO:0007669"/>
    <property type="project" value="TreeGrafter"/>
</dbReference>
<dbReference type="InterPro" id="IPR008979">
    <property type="entry name" value="Galactose-bd-like_sf"/>
</dbReference>
<protein>
    <submittedName>
        <fullName evidence="7">Complex I intermediate-associated protein 30, mitochondrial</fullName>
    </submittedName>
</protein>
<dbReference type="GeneID" id="108626789"/>
<dbReference type="AlphaFoldDB" id="A0AAJ7N8L6"/>
<evidence type="ECO:0000256" key="4">
    <source>
        <dbReference type="ARBA" id="ARBA00023186"/>
    </source>
</evidence>
<dbReference type="InterPro" id="IPR039131">
    <property type="entry name" value="NDUFAF1"/>
</dbReference>
<dbReference type="PANTHER" id="PTHR13194">
    <property type="entry name" value="COMPLEX I INTERMEDIATE-ASSOCIATED PROTEIN 30"/>
    <property type="match status" value="1"/>
</dbReference>
<dbReference type="GO" id="GO:0051082">
    <property type="term" value="F:unfolded protein binding"/>
    <property type="evidence" value="ECO:0007669"/>
    <property type="project" value="TreeGrafter"/>
</dbReference>
<evidence type="ECO:0000313" key="7">
    <source>
        <dbReference type="RefSeq" id="XP_017883153.1"/>
    </source>
</evidence>
<dbReference type="CTD" id="100034914"/>
<evidence type="ECO:0000256" key="1">
    <source>
        <dbReference type="ARBA" id="ARBA00004173"/>
    </source>
</evidence>
<keyword evidence="6" id="KW-1185">Reference proteome</keyword>
<feature type="domain" description="NADH:ubiquinone oxidoreductase intermediate-associated protein 30" evidence="5">
    <location>
        <begin position="88"/>
        <end position="261"/>
    </location>
</feature>
<keyword evidence="4" id="KW-0143">Chaperone</keyword>
<reference evidence="7" key="1">
    <citation type="submission" date="2025-08" db="UniProtKB">
        <authorList>
            <consortium name="RefSeq"/>
        </authorList>
    </citation>
    <scope>IDENTIFICATION</scope>
    <source>
        <tissue evidence="7">Whole body</tissue>
    </source>
</reference>
<evidence type="ECO:0000256" key="2">
    <source>
        <dbReference type="ARBA" id="ARBA00007884"/>
    </source>
</evidence>
<evidence type="ECO:0000313" key="6">
    <source>
        <dbReference type="Proteomes" id="UP000694925"/>
    </source>
</evidence>
<dbReference type="GO" id="GO:0006120">
    <property type="term" value="P:mitochondrial electron transport, NADH to ubiquinone"/>
    <property type="evidence" value="ECO:0007669"/>
    <property type="project" value="TreeGrafter"/>
</dbReference>
<name>A0AAJ7N8L6_9HYME</name>
<comment type="subcellular location">
    <subcellularLocation>
        <location evidence="1">Mitochondrion</location>
    </subcellularLocation>
</comment>
<proteinExistence type="inferred from homology"/>
<organism evidence="6 7">
    <name type="scientific">Ceratina calcarata</name>
    <dbReference type="NCBI Taxonomy" id="156304"/>
    <lineage>
        <taxon>Eukaryota</taxon>
        <taxon>Metazoa</taxon>
        <taxon>Ecdysozoa</taxon>
        <taxon>Arthropoda</taxon>
        <taxon>Hexapoda</taxon>
        <taxon>Insecta</taxon>
        <taxon>Pterygota</taxon>
        <taxon>Neoptera</taxon>
        <taxon>Endopterygota</taxon>
        <taxon>Hymenoptera</taxon>
        <taxon>Apocrita</taxon>
        <taxon>Aculeata</taxon>
        <taxon>Apoidea</taxon>
        <taxon>Anthophila</taxon>
        <taxon>Apidae</taxon>
        <taxon>Ceratina</taxon>
        <taxon>Zadontomerus</taxon>
    </lineage>
</organism>
<dbReference type="SUPFAM" id="SSF49785">
    <property type="entry name" value="Galactose-binding domain-like"/>
    <property type="match status" value="1"/>
</dbReference>
<dbReference type="GO" id="GO:0005739">
    <property type="term" value="C:mitochondrion"/>
    <property type="evidence" value="ECO:0007669"/>
    <property type="project" value="UniProtKB-SubCell"/>
</dbReference>
<comment type="similarity">
    <text evidence="2">Belongs to the CIA30 family.</text>
</comment>
<dbReference type="Pfam" id="PF08547">
    <property type="entry name" value="CIA30"/>
    <property type="match status" value="1"/>
</dbReference>
<dbReference type="InterPro" id="IPR013857">
    <property type="entry name" value="NADH-UbQ_OxRdtase-assoc_prot30"/>
</dbReference>
<gene>
    <name evidence="7" type="primary">LOC108626789</name>
</gene>
<dbReference type="PANTHER" id="PTHR13194:SF18">
    <property type="entry name" value="COMPLEX I INTERMEDIATE-ASSOCIATED PROTEIN 30, MITOCHONDRIAL"/>
    <property type="match status" value="1"/>
</dbReference>
<evidence type="ECO:0000259" key="5">
    <source>
        <dbReference type="Pfam" id="PF08547"/>
    </source>
</evidence>
<dbReference type="Proteomes" id="UP000694925">
    <property type="component" value="Unplaced"/>
</dbReference>